<evidence type="ECO:0000259" key="2">
    <source>
        <dbReference type="PROSITE" id="PS50914"/>
    </source>
</evidence>
<feature type="domain" description="BON" evidence="2">
    <location>
        <begin position="34"/>
        <end position="103"/>
    </location>
</feature>
<evidence type="ECO:0000313" key="5">
    <source>
        <dbReference type="Proteomes" id="UP000676325"/>
    </source>
</evidence>
<evidence type="ECO:0000256" key="1">
    <source>
        <dbReference type="PROSITE-ProRule" id="PRU00703"/>
    </source>
</evidence>
<dbReference type="AlphaFoldDB" id="A0A941IKR3"/>
<dbReference type="EMBL" id="JAGSOH010000025">
    <property type="protein sequence ID" value="MBR7826946.1"/>
    <property type="molecule type" value="Genomic_DNA"/>
</dbReference>
<dbReference type="PROSITE" id="PS50914">
    <property type="entry name" value="BON"/>
    <property type="match status" value="1"/>
</dbReference>
<name>A0A941IKR3_9ACTN</name>
<dbReference type="Gene3D" id="3.30.1340.30">
    <property type="match status" value="1"/>
</dbReference>
<reference evidence="4" key="1">
    <citation type="submission" date="2021-04" db="EMBL/GenBank/DDBJ databases">
        <title>Genome based classification of Actinospica acidithermotolerans sp. nov., an actinobacterium isolated from an Indonesian hot spring.</title>
        <authorList>
            <person name="Kusuma A.B."/>
            <person name="Putra K.E."/>
            <person name="Nafisah S."/>
            <person name="Loh J."/>
            <person name="Nouioui I."/>
            <person name="Goodfellow M."/>
        </authorList>
    </citation>
    <scope>NUCLEOTIDE SEQUENCE</scope>
    <source>
        <strain evidence="4">MGRD01-02</strain>
    </source>
</reference>
<comment type="caution">
    <text evidence="4">The sequence shown here is derived from an EMBL/GenBank/DDBJ whole genome shotgun (WGS) entry which is preliminary data.</text>
</comment>
<keyword evidence="1" id="KW-0129">CBS domain</keyword>
<dbReference type="Proteomes" id="UP000676325">
    <property type="component" value="Unassembled WGS sequence"/>
</dbReference>
<proteinExistence type="predicted"/>
<evidence type="ECO:0000313" key="4">
    <source>
        <dbReference type="EMBL" id="MBR7826946.1"/>
    </source>
</evidence>
<dbReference type="Pfam" id="PF04972">
    <property type="entry name" value="BON"/>
    <property type="match status" value="1"/>
</dbReference>
<dbReference type="InterPro" id="IPR000644">
    <property type="entry name" value="CBS_dom"/>
</dbReference>
<dbReference type="Gene3D" id="3.10.580.10">
    <property type="entry name" value="CBS-domain"/>
    <property type="match status" value="1"/>
</dbReference>
<protein>
    <submittedName>
        <fullName evidence="4">BON domain-containing protein</fullName>
    </submittedName>
</protein>
<feature type="domain" description="CBS" evidence="3">
    <location>
        <begin position="1"/>
        <end position="37"/>
    </location>
</feature>
<organism evidence="4 5">
    <name type="scientific">Actinospica acidithermotolerans</name>
    <dbReference type="NCBI Taxonomy" id="2828514"/>
    <lineage>
        <taxon>Bacteria</taxon>
        <taxon>Bacillati</taxon>
        <taxon>Actinomycetota</taxon>
        <taxon>Actinomycetes</taxon>
        <taxon>Catenulisporales</taxon>
        <taxon>Actinospicaceae</taxon>
        <taxon>Actinospica</taxon>
    </lineage>
</organism>
<dbReference type="SUPFAM" id="SSF54631">
    <property type="entry name" value="CBS-domain pair"/>
    <property type="match status" value="2"/>
</dbReference>
<keyword evidence="5" id="KW-1185">Reference proteome</keyword>
<dbReference type="PROSITE" id="PS51371">
    <property type="entry name" value="CBS"/>
    <property type="match status" value="1"/>
</dbReference>
<sequence>MLKQHVKRLVVTDPDGRLEGVVSRKDVLKVFARSDEEIRREVAEDVIRGMFWIDPAAVRVRVEDGVVHLHGRVPTRGQAGLISGVVARTDGVVAVAGELGFDYDETHGRAGGTGPLGG</sequence>
<dbReference type="InterPro" id="IPR007055">
    <property type="entry name" value="BON_dom"/>
</dbReference>
<dbReference type="Pfam" id="PF00571">
    <property type="entry name" value="CBS"/>
    <property type="match status" value="1"/>
</dbReference>
<dbReference type="InterPro" id="IPR046342">
    <property type="entry name" value="CBS_dom_sf"/>
</dbReference>
<gene>
    <name evidence="4" type="ORF">KDK95_11580</name>
</gene>
<accession>A0A941IKR3</accession>
<evidence type="ECO:0000259" key="3">
    <source>
        <dbReference type="PROSITE" id="PS51371"/>
    </source>
</evidence>